<evidence type="ECO:0000256" key="7">
    <source>
        <dbReference type="ARBA" id="ARBA00022729"/>
    </source>
</evidence>
<keyword evidence="19" id="KW-1185">Reference proteome</keyword>
<dbReference type="Pfam" id="PF07715">
    <property type="entry name" value="Plug"/>
    <property type="match status" value="1"/>
</dbReference>
<reference evidence="18 19" key="1">
    <citation type="submission" date="2017-07" db="EMBL/GenBank/DDBJ databases">
        <title>Draft Genome Sequences of Select Purple Nonsulfur Bacteria.</title>
        <authorList>
            <person name="Lasarre B."/>
            <person name="Mckinlay J.B."/>
        </authorList>
    </citation>
    <scope>NUCLEOTIDE SEQUENCE [LARGE SCALE GENOMIC DNA]</scope>
    <source>
        <strain evidence="18 19">DSM 5909</strain>
    </source>
</reference>
<sequence>MQANAQSGIQLDEIQVTGVGATTENAWGPVDGYVATRSAAGSKSDTPIIEVPQSVSVVTRDQMRDRAVQTVTEALQYTPGVTTSAGGRDPRYDTVYIRGFSTLGSGGYRDGMREFDTGNFTVLRVDPYGLERIDVMRGPGSVLYGQTGPGGVIDKISKRPTPVSFAEIVGTFGNFDRFQGAFDVGGAADKEGKYQFRLTGLARDSDNAIRHFSQWVPDDRLYVAPAFTWQPNADTKWTILTEYMHDKTGNAFPVSNAKLGAGNVVVGIRALPLYLGDPNWNVFDQEQYRVASLFEHRFNDVLTVKQNMAYTSLSLDYRYLTGALYNNATSLSRIAYESKDKADAFTLDNQAHLKFLTGPLSHAVLVGFDYQNLGLDTVYSRSPGTYSLNVINPVYGIAIAPATIVQTSTDQKLNQAGIYAQDQVKLDKWLLTLGVRHDRAELDNTNRVTNVETVTNDTATTKRVGLTYLFDNGVAPYASYATSFLPTTGTDYYGAPYKPTTGRQYEIGVKWQPPGSQTLVTFAAFDIVQQNVLTTDPAHMTFNVQTGEVSSRGLEFQATTTPLAGLDLIVSGSIQDVQVTQSNKTGEVGNVPVLIPEQQASAWAKYTIQSGALAGFGFGGGVRYIGPTWADYTNTIRNDAQTVVDAALSYDWKGARFALNVTNLFDREQTLCTTTGGCQWISPRTVVGSVRYRW</sequence>
<dbReference type="PANTHER" id="PTHR32552">
    <property type="entry name" value="FERRICHROME IRON RECEPTOR-RELATED"/>
    <property type="match status" value="1"/>
</dbReference>
<evidence type="ECO:0000256" key="4">
    <source>
        <dbReference type="ARBA" id="ARBA00022452"/>
    </source>
</evidence>
<evidence type="ECO:0000256" key="11">
    <source>
        <dbReference type="ARBA" id="ARBA00023136"/>
    </source>
</evidence>
<dbReference type="GO" id="GO:0015344">
    <property type="term" value="F:siderophore uptake transmembrane transporter activity"/>
    <property type="evidence" value="ECO:0007669"/>
    <property type="project" value="TreeGrafter"/>
</dbReference>
<feature type="domain" description="TonB-dependent receptor plug" evidence="17">
    <location>
        <begin position="48"/>
        <end position="152"/>
    </location>
</feature>
<evidence type="ECO:0000256" key="13">
    <source>
        <dbReference type="ARBA" id="ARBA00023237"/>
    </source>
</evidence>
<keyword evidence="4 14" id="KW-1134">Transmembrane beta strand</keyword>
<dbReference type="SUPFAM" id="SSF56935">
    <property type="entry name" value="Porins"/>
    <property type="match status" value="1"/>
</dbReference>
<keyword evidence="5" id="KW-0410">Iron transport</keyword>
<evidence type="ECO:0000256" key="10">
    <source>
        <dbReference type="ARBA" id="ARBA00023077"/>
    </source>
</evidence>
<evidence type="ECO:0000313" key="18">
    <source>
        <dbReference type="EMBL" id="RAI37468.1"/>
    </source>
</evidence>
<dbReference type="InterPro" id="IPR037066">
    <property type="entry name" value="Plug_dom_sf"/>
</dbReference>
<evidence type="ECO:0000259" key="16">
    <source>
        <dbReference type="Pfam" id="PF00593"/>
    </source>
</evidence>
<evidence type="ECO:0000256" key="5">
    <source>
        <dbReference type="ARBA" id="ARBA00022496"/>
    </source>
</evidence>
<accession>A0A327KQ19</accession>
<evidence type="ECO:0000256" key="3">
    <source>
        <dbReference type="ARBA" id="ARBA00022448"/>
    </source>
</evidence>
<evidence type="ECO:0000256" key="2">
    <source>
        <dbReference type="ARBA" id="ARBA00009810"/>
    </source>
</evidence>
<evidence type="ECO:0000256" key="12">
    <source>
        <dbReference type="ARBA" id="ARBA00023170"/>
    </source>
</evidence>
<evidence type="ECO:0000256" key="1">
    <source>
        <dbReference type="ARBA" id="ARBA00004571"/>
    </source>
</evidence>
<organism evidence="18 19">
    <name type="scientific">Rhodoplanes roseus</name>
    <dbReference type="NCBI Taxonomy" id="29409"/>
    <lineage>
        <taxon>Bacteria</taxon>
        <taxon>Pseudomonadati</taxon>
        <taxon>Pseudomonadota</taxon>
        <taxon>Alphaproteobacteria</taxon>
        <taxon>Hyphomicrobiales</taxon>
        <taxon>Nitrobacteraceae</taxon>
        <taxon>Rhodoplanes</taxon>
    </lineage>
</organism>
<dbReference type="InterPro" id="IPR010105">
    <property type="entry name" value="TonB_sidphr_rcpt"/>
</dbReference>
<name>A0A327KQ19_9BRAD</name>
<keyword evidence="10 15" id="KW-0798">TonB box</keyword>
<dbReference type="FunFam" id="2.40.170.20:FF:000005">
    <property type="entry name" value="TonB-dependent siderophore receptor"/>
    <property type="match status" value="1"/>
</dbReference>
<comment type="similarity">
    <text evidence="2 14 15">Belongs to the TonB-dependent receptor family.</text>
</comment>
<keyword evidence="3 14" id="KW-0813">Transport</keyword>
<dbReference type="FunFam" id="2.170.130.10:FF:000001">
    <property type="entry name" value="Catecholate siderophore TonB-dependent receptor"/>
    <property type="match status" value="1"/>
</dbReference>
<evidence type="ECO:0000256" key="15">
    <source>
        <dbReference type="RuleBase" id="RU003357"/>
    </source>
</evidence>
<dbReference type="Proteomes" id="UP000249130">
    <property type="component" value="Unassembled WGS sequence"/>
</dbReference>
<evidence type="ECO:0008006" key="20">
    <source>
        <dbReference type="Google" id="ProtNLM"/>
    </source>
</evidence>
<dbReference type="InterPro" id="IPR036942">
    <property type="entry name" value="Beta-barrel_TonB_sf"/>
</dbReference>
<keyword evidence="11 14" id="KW-0472">Membrane</keyword>
<keyword evidence="8" id="KW-0408">Iron</keyword>
<keyword evidence="6 14" id="KW-0812">Transmembrane</keyword>
<protein>
    <recommendedName>
        <fullName evidence="20">TonB-dependent siderophore receptor</fullName>
    </recommendedName>
</protein>
<dbReference type="Gene3D" id="2.40.170.20">
    <property type="entry name" value="TonB-dependent receptor, beta-barrel domain"/>
    <property type="match status" value="1"/>
</dbReference>
<evidence type="ECO:0000313" key="19">
    <source>
        <dbReference type="Proteomes" id="UP000249130"/>
    </source>
</evidence>
<keyword evidence="12" id="KW-0675">Receptor</keyword>
<dbReference type="AlphaFoldDB" id="A0A327KQ19"/>
<evidence type="ECO:0000256" key="9">
    <source>
        <dbReference type="ARBA" id="ARBA00023065"/>
    </source>
</evidence>
<comment type="caution">
    <text evidence="18">The sequence shown here is derived from an EMBL/GenBank/DDBJ whole genome shotgun (WGS) entry which is preliminary data.</text>
</comment>
<comment type="subcellular location">
    <subcellularLocation>
        <location evidence="1 14">Cell outer membrane</location>
        <topology evidence="1 14">Multi-pass membrane protein</topology>
    </subcellularLocation>
</comment>
<evidence type="ECO:0000259" key="17">
    <source>
        <dbReference type="Pfam" id="PF07715"/>
    </source>
</evidence>
<proteinExistence type="inferred from homology"/>
<evidence type="ECO:0000256" key="6">
    <source>
        <dbReference type="ARBA" id="ARBA00022692"/>
    </source>
</evidence>
<dbReference type="CDD" id="cd01347">
    <property type="entry name" value="ligand_gated_channel"/>
    <property type="match status" value="1"/>
</dbReference>
<dbReference type="PANTHER" id="PTHR32552:SF68">
    <property type="entry name" value="FERRICHROME OUTER MEMBRANE TRANSPORTER_PHAGE RECEPTOR"/>
    <property type="match status" value="1"/>
</dbReference>
<dbReference type="GO" id="GO:0009279">
    <property type="term" value="C:cell outer membrane"/>
    <property type="evidence" value="ECO:0007669"/>
    <property type="project" value="UniProtKB-SubCell"/>
</dbReference>
<feature type="domain" description="TonB-dependent receptor-like beta-barrel" evidence="16">
    <location>
        <begin position="228"/>
        <end position="664"/>
    </location>
</feature>
<dbReference type="InterPro" id="IPR000531">
    <property type="entry name" value="Beta-barrel_TonB"/>
</dbReference>
<dbReference type="PROSITE" id="PS52016">
    <property type="entry name" value="TONB_DEPENDENT_REC_3"/>
    <property type="match status" value="1"/>
</dbReference>
<gene>
    <name evidence="18" type="ORF">CH341_29570</name>
</gene>
<keyword evidence="7" id="KW-0732">Signal</keyword>
<evidence type="ECO:0000256" key="14">
    <source>
        <dbReference type="PROSITE-ProRule" id="PRU01360"/>
    </source>
</evidence>
<dbReference type="EMBL" id="NPEX01000444">
    <property type="protein sequence ID" value="RAI37468.1"/>
    <property type="molecule type" value="Genomic_DNA"/>
</dbReference>
<dbReference type="Gene3D" id="2.170.130.10">
    <property type="entry name" value="TonB-dependent receptor, plug domain"/>
    <property type="match status" value="1"/>
</dbReference>
<dbReference type="Pfam" id="PF00593">
    <property type="entry name" value="TonB_dep_Rec_b-barrel"/>
    <property type="match status" value="1"/>
</dbReference>
<dbReference type="InterPro" id="IPR039426">
    <property type="entry name" value="TonB-dep_rcpt-like"/>
</dbReference>
<dbReference type="InterPro" id="IPR012910">
    <property type="entry name" value="Plug_dom"/>
</dbReference>
<evidence type="ECO:0000256" key="8">
    <source>
        <dbReference type="ARBA" id="ARBA00023004"/>
    </source>
</evidence>
<dbReference type="OrthoDB" id="9760333at2"/>
<dbReference type="NCBIfam" id="TIGR01783">
    <property type="entry name" value="TonB-siderophor"/>
    <property type="match status" value="1"/>
</dbReference>
<dbReference type="GO" id="GO:0015891">
    <property type="term" value="P:siderophore transport"/>
    <property type="evidence" value="ECO:0007669"/>
    <property type="project" value="InterPro"/>
</dbReference>
<keyword evidence="9" id="KW-0406">Ion transport</keyword>
<dbReference type="GO" id="GO:0038023">
    <property type="term" value="F:signaling receptor activity"/>
    <property type="evidence" value="ECO:0007669"/>
    <property type="project" value="InterPro"/>
</dbReference>
<keyword evidence="13 14" id="KW-0998">Cell outer membrane</keyword>